<dbReference type="AlphaFoldDB" id="A0A1M6MJ88"/>
<gene>
    <name evidence="1" type="ORF">SAMN02745194_03487</name>
</gene>
<dbReference type="STRING" id="198092.SAMN02745194_03487"/>
<dbReference type="Proteomes" id="UP000184387">
    <property type="component" value="Unassembled WGS sequence"/>
</dbReference>
<dbReference type="OrthoDB" id="7871683at2"/>
<accession>A0A1M6MJ88</accession>
<protein>
    <submittedName>
        <fullName evidence="1">Uncharacterized protein</fullName>
    </submittedName>
</protein>
<reference evidence="1 2" key="1">
    <citation type="submission" date="2016-11" db="EMBL/GenBank/DDBJ databases">
        <authorList>
            <person name="Jaros S."/>
            <person name="Januszkiewicz K."/>
            <person name="Wedrychowicz H."/>
        </authorList>
    </citation>
    <scope>NUCLEOTIDE SEQUENCE [LARGE SCALE GENOMIC DNA]</scope>
    <source>
        <strain evidence="1 2">DSM 14916</strain>
    </source>
</reference>
<name>A0A1M6MJ88_9PROT</name>
<sequence length="152" mass="17637">MAEAKPSLKLDALFNELEAEERRERDAARRAALKAAAGQEAERRHFEERPLTEADRALFLHRIRAAFVDHEREVMLVSFPSAFCRDDGRRINHQLQGWEEQLPGYARRIYEFWRDDLRLGGFGLQARIISFENGMPGDVGLFVTWPELRPEG</sequence>
<evidence type="ECO:0000313" key="1">
    <source>
        <dbReference type="EMBL" id="SHJ83532.1"/>
    </source>
</evidence>
<organism evidence="1 2">
    <name type="scientific">Muricoccus roseus</name>
    <dbReference type="NCBI Taxonomy" id="198092"/>
    <lineage>
        <taxon>Bacteria</taxon>
        <taxon>Pseudomonadati</taxon>
        <taxon>Pseudomonadota</taxon>
        <taxon>Alphaproteobacteria</taxon>
        <taxon>Acetobacterales</taxon>
        <taxon>Roseomonadaceae</taxon>
        <taxon>Muricoccus</taxon>
    </lineage>
</organism>
<dbReference type="RefSeq" id="WP_073137044.1">
    <property type="nucleotide sequence ID" value="NZ_FQZF01000022.1"/>
</dbReference>
<keyword evidence="2" id="KW-1185">Reference proteome</keyword>
<evidence type="ECO:0000313" key="2">
    <source>
        <dbReference type="Proteomes" id="UP000184387"/>
    </source>
</evidence>
<proteinExistence type="predicted"/>
<dbReference type="EMBL" id="FQZF01000022">
    <property type="protein sequence ID" value="SHJ83532.1"/>
    <property type="molecule type" value="Genomic_DNA"/>
</dbReference>